<protein>
    <submittedName>
        <fullName evidence="8">Transmembrane protein 135</fullName>
    </submittedName>
</protein>
<organism evidence="8">
    <name type="scientific">Hydra vulgaris</name>
    <name type="common">Hydra</name>
    <name type="synonym">Hydra attenuata</name>
    <dbReference type="NCBI Taxonomy" id="6087"/>
    <lineage>
        <taxon>Eukaryota</taxon>
        <taxon>Metazoa</taxon>
        <taxon>Cnidaria</taxon>
        <taxon>Hydrozoa</taxon>
        <taxon>Hydroidolina</taxon>
        <taxon>Anthoathecata</taxon>
        <taxon>Aplanulata</taxon>
        <taxon>Hydridae</taxon>
        <taxon>Hydra</taxon>
    </lineage>
</organism>
<feature type="transmembrane region" description="Helical" evidence="6">
    <location>
        <begin position="287"/>
        <end position="308"/>
    </location>
</feature>
<evidence type="ECO:0000256" key="2">
    <source>
        <dbReference type="ARBA" id="ARBA00008924"/>
    </source>
</evidence>
<dbReference type="OMA" id="HPWTDKC"/>
<dbReference type="Pfam" id="PF15982">
    <property type="entry name" value="TMEM135_C_rich"/>
    <property type="match status" value="1"/>
</dbReference>
<dbReference type="AlphaFoldDB" id="T2MAM1"/>
<proteinExistence type="evidence at transcript level"/>
<dbReference type="KEGG" id="hmg:100202956"/>
<gene>
    <name evidence="8" type="primary">TMEM135</name>
</gene>
<keyword evidence="4 6" id="KW-1133">Transmembrane helix</keyword>
<dbReference type="PANTHER" id="PTHR12459">
    <property type="entry name" value="TRANSMEMBRANE PROTEIN 135-RELATED"/>
    <property type="match status" value="1"/>
</dbReference>
<evidence type="ECO:0000256" key="1">
    <source>
        <dbReference type="ARBA" id="ARBA00004127"/>
    </source>
</evidence>
<comment type="similarity">
    <text evidence="2">Belongs to the TMEM135 family.</text>
</comment>
<feature type="domain" description="Transmembrane protein 135 N-terminal" evidence="7">
    <location>
        <begin position="12"/>
        <end position="141"/>
    </location>
</feature>
<evidence type="ECO:0000256" key="5">
    <source>
        <dbReference type="ARBA" id="ARBA00023136"/>
    </source>
</evidence>
<reference evidence="8" key="1">
    <citation type="journal article" date="2013" name="Genome Biol. Evol.">
        <title>Punctuated emergences of genetic and phenotypic innovations in eumetazoan, bilaterian, euteleostome, and hominidae ancestors.</title>
        <authorList>
            <person name="Wenger Y."/>
            <person name="Galliot B."/>
        </authorList>
    </citation>
    <scope>NUCLEOTIDE SEQUENCE</scope>
    <source>
        <tissue evidence="8">Whole animals</tissue>
    </source>
</reference>
<dbReference type="OrthoDB" id="291792at2759"/>
<name>T2MAM1_HYDVU</name>
<feature type="transmembrane region" description="Helical" evidence="6">
    <location>
        <begin position="73"/>
        <end position="94"/>
    </location>
</feature>
<feature type="transmembrane region" description="Helical" evidence="6">
    <location>
        <begin position="151"/>
        <end position="170"/>
    </location>
</feature>
<feature type="transmembrane region" description="Helical" evidence="6">
    <location>
        <begin position="335"/>
        <end position="355"/>
    </location>
</feature>
<dbReference type="InterPro" id="IPR031926">
    <property type="entry name" value="TMEM135_N"/>
</dbReference>
<evidence type="ECO:0000256" key="4">
    <source>
        <dbReference type="ARBA" id="ARBA00022989"/>
    </source>
</evidence>
<dbReference type="InterPro" id="IPR026749">
    <property type="entry name" value="Tmem135"/>
</dbReference>
<evidence type="ECO:0000313" key="8">
    <source>
        <dbReference type="EMBL" id="CDG69086.1"/>
    </source>
</evidence>
<feature type="transmembrane region" description="Helical" evidence="6">
    <location>
        <begin position="247"/>
        <end position="266"/>
    </location>
</feature>
<feature type="transmembrane region" description="Helical" evidence="6">
    <location>
        <begin position="100"/>
        <end position="117"/>
    </location>
</feature>
<evidence type="ECO:0000256" key="3">
    <source>
        <dbReference type="ARBA" id="ARBA00022692"/>
    </source>
</evidence>
<dbReference type="EMBL" id="HAAD01002854">
    <property type="protein sequence ID" value="CDG69086.1"/>
    <property type="molecule type" value="mRNA"/>
</dbReference>
<keyword evidence="5 6" id="KW-0472">Membrane</keyword>
<accession>T2MAM1</accession>
<dbReference type="GO" id="GO:0012505">
    <property type="term" value="C:endomembrane system"/>
    <property type="evidence" value="ECO:0007669"/>
    <property type="project" value="UniProtKB-SubCell"/>
</dbReference>
<keyword evidence="3 6" id="KW-0812">Transmembrane</keyword>
<evidence type="ECO:0000259" key="7">
    <source>
        <dbReference type="Pfam" id="PF15982"/>
    </source>
</evidence>
<evidence type="ECO:0000256" key="6">
    <source>
        <dbReference type="SAM" id="Phobius"/>
    </source>
</evidence>
<comment type="subcellular location">
    <subcellularLocation>
        <location evidence="1">Endomembrane system</location>
        <topology evidence="1">Multi-pass membrane protein</topology>
    </subcellularLocation>
</comment>
<dbReference type="PANTHER" id="PTHR12459:SF15">
    <property type="entry name" value="TRANSMEMBRANE PROTEIN 135"/>
    <property type="match status" value="1"/>
</dbReference>
<sequence length="402" mass="44801">MAGTLSKSISCTCYEVGHTWDKSCVNSTIQLFYDCFKYSLKLYTPLYAASAVLSGKRLEYFKKKFIRDVLQSSLFLGSSGGFMIFCFCVCRKLFGCFNILSVGFLPGIISAYCAILIERKSRRGALAVYMLNQAMETCFNMLKSSGYARDLPFGEVFLFAGSLSITMYLFRSNNLPDGIIKDILQKVLGEKKLNKSVKNNEDVTYIKTSCELAGKAFLAGYSLQASFNLLTTISRLYKHPSQLIKTLISKANFCSGAFLGSLVAIFKLTEKALSKFQSLSAPAKSAIAGAISGFAMLFQRSSYIAIYLTSKTMESLYMSGIKKGMFPYFKHFDSLLYALTTGLMFHAALVQPLYLRPTYFKFLIRLTNTKFAGVNRFKMDPFGLDSSKIDRMVAAGTFKFGI</sequence>